<keyword evidence="2" id="KW-0540">Nuclease</keyword>
<evidence type="ECO:0000256" key="1">
    <source>
        <dbReference type="ARBA" id="ARBA00022649"/>
    </source>
</evidence>
<dbReference type="AlphaFoldDB" id="A0A367ZSH3"/>
<evidence type="ECO:0000313" key="4">
    <source>
        <dbReference type="EMBL" id="RCK80679.1"/>
    </source>
</evidence>
<keyword evidence="3" id="KW-0378">Hydrolase</keyword>
<gene>
    <name evidence="4" type="ORF">OZSIB_2992</name>
</gene>
<evidence type="ECO:0000256" key="2">
    <source>
        <dbReference type="ARBA" id="ARBA00022722"/>
    </source>
</evidence>
<reference evidence="4 5" key="1">
    <citation type="submission" date="2018-05" db="EMBL/GenBank/DDBJ databases">
        <title>A metagenomic window into the 2 km-deep terrestrial subsurface aquifer revealed taxonomically and functionally diverse microbial community comprising novel uncultured bacterial lineages.</title>
        <authorList>
            <person name="Kadnikov V.V."/>
            <person name="Mardanov A.V."/>
            <person name="Beletsky A.V."/>
            <person name="Banks D."/>
            <person name="Pimenov N.V."/>
            <person name="Frank Y.A."/>
            <person name="Karnachuk O.V."/>
            <person name="Ravin N.V."/>
        </authorList>
    </citation>
    <scope>NUCLEOTIDE SEQUENCE [LARGE SCALE GENOMIC DNA]</scope>
    <source>
        <strain evidence="4">BY5</strain>
    </source>
</reference>
<evidence type="ECO:0000313" key="5">
    <source>
        <dbReference type="Proteomes" id="UP000252355"/>
    </source>
</evidence>
<accession>A0A367ZSH3</accession>
<sequence>MAYDAVLMCLLQIGETLRKVANPVWRGRLPVQGAYVVRNIITHEYEGVDQAIIARILVDEIPSLGDAVRKCLAEAGEKR</sequence>
<dbReference type="InterPro" id="IPR008201">
    <property type="entry name" value="HepT-like"/>
</dbReference>
<organism evidence="4 5">
    <name type="scientific">Candidatus Ozemobacter sibiricus</name>
    <dbReference type="NCBI Taxonomy" id="2268124"/>
    <lineage>
        <taxon>Bacteria</taxon>
        <taxon>Candidatus Ozemobacteria</taxon>
        <taxon>Candidatus Ozemobacterales</taxon>
        <taxon>Candidatus Ozemobacteraceae</taxon>
        <taxon>Candidatus Ozemobacter</taxon>
    </lineage>
</organism>
<protein>
    <recommendedName>
        <fullName evidence="6">Nucleotidyltransferase</fullName>
    </recommendedName>
</protein>
<evidence type="ECO:0000256" key="3">
    <source>
        <dbReference type="ARBA" id="ARBA00022801"/>
    </source>
</evidence>
<proteinExistence type="predicted"/>
<name>A0A367ZSH3_9BACT</name>
<dbReference type="GO" id="GO:0110001">
    <property type="term" value="C:toxin-antitoxin complex"/>
    <property type="evidence" value="ECO:0007669"/>
    <property type="project" value="InterPro"/>
</dbReference>
<dbReference type="Proteomes" id="UP000252355">
    <property type="component" value="Unassembled WGS sequence"/>
</dbReference>
<dbReference type="GO" id="GO:0016787">
    <property type="term" value="F:hydrolase activity"/>
    <property type="evidence" value="ECO:0007669"/>
    <property type="project" value="UniProtKB-KW"/>
</dbReference>
<dbReference type="EMBL" id="QOQW01000005">
    <property type="protein sequence ID" value="RCK80679.1"/>
    <property type="molecule type" value="Genomic_DNA"/>
</dbReference>
<evidence type="ECO:0008006" key="6">
    <source>
        <dbReference type="Google" id="ProtNLM"/>
    </source>
</evidence>
<keyword evidence="1" id="KW-1277">Toxin-antitoxin system</keyword>
<dbReference type="Pfam" id="PF01934">
    <property type="entry name" value="HepT-like"/>
    <property type="match status" value="1"/>
</dbReference>
<comment type="caution">
    <text evidence="4">The sequence shown here is derived from an EMBL/GenBank/DDBJ whole genome shotgun (WGS) entry which is preliminary data.</text>
</comment>
<dbReference type="GO" id="GO:0004540">
    <property type="term" value="F:RNA nuclease activity"/>
    <property type="evidence" value="ECO:0007669"/>
    <property type="project" value="InterPro"/>
</dbReference>